<gene>
    <name evidence="1" type="ORF">DN752_01360</name>
</gene>
<keyword evidence="2" id="KW-1185">Reference proteome</keyword>
<dbReference type="AlphaFoldDB" id="A0A2Z4IDM7"/>
<evidence type="ECO:0000313" key="2">
    <source>
        <dbReference type="Proteomes" id="UP000248688"/>
    </source>
</evidence>
<dbReference type="Proteomes" id="UP000248688">
    <property type="component" value="Chromosome"/>
</dbReference>
<organism evidence="1 2">
    <name type="scientific">Echinicola strongylocentroti</name>
    <dbReference type="NCBI Taxonomy" id="1795355"/>
    <lineage>
        <taxon>Bacteria</taxon>
        <taxon>Pseudomonadati</taxon>
        <taxon>Bacteroidota</taxon>
        <taxon>Cytophagia</taxon>
        <taxon>Cytophagales</taxon>
        <taxon>Cyclobacteriaceae</taxon>
        <taxon>Echinicola</taxon>
    </lineage>
</organism>
<dbReference type="EMBL" id="CP030041">
    <property type="protein sequence ID" value="AWW28885.1"/>
    <property type="molecule type" value="Genomic_DNA"/>
</dbReference>
<accession>A0A2Z4IDM7</accession>
<protein>
    <submittedName>
        <fullName evidence="1">Uncharacterized protein</fullName>
    </submittedName>
</protein>
<evidence type="ECO:0000313" key="1">
    <source>
        <dbReference type="EMBL" id="AWW28885.1"/>
    </source>
</evidence>
<dbReference type="RefSeq" id="WP_112782306.1">
    <property type="nucleotide sequence ID" value="NZ_CP030041.1"/>
</dbReference>
<dbReference type="KEGG" id="est:DN752_01360"/>
<proteinExistence type="predicted"/>
<name>A0A2Z4IDM7_9BACT</name>
<reference evidence="1 2" key="1">
    <citation type="submission" date="2018-06" db="EMBL/GenBank/DDBJ databases">
        <title>Echinicola strongylocentroti sp. nov., isolated from a sea urchin Strongylocentrotus intermedius.</title>
        <authorList>
            <person name="Bae S.S."/>
        </authorList>
    </citation>
    <scope>NUCLEOTIDE SEQUENCE [LARGE SCALE GENOMIC DNA]</scope>
    <source>
        <strain evidence="1 2">MEBiC08714</strain>
    </source>
</reference>
<sequence length="91" mass="9106">MQVAGVANDVNTVIKTGKELGQEVAMDTGEVLDKGGEVVADVGVALAIPSEGASLVLVPIGEGASMLGKSMKMSVHYSNGNASKQFGSAEG</sequence>